<name>A0A1Z5KTF1_FISSO</name>
<accession>A0A1Z5KTF1</accession>
<evidence type="ECO:0000313" key="1">
    <source>
        <dbReference type="EMBL" id="GAX29586.1"/>
    </source>
</evidence>
<sequence length="257" mass="29096">MLVAGIFYASGDTLVPSDKPGRNETLLWRQPTGQGGVQVEVLNALDETWTPSFEEYIQKWDGGYSNGTNSIDPLSLSVQRVAVDPECEPIMGKLKTCNGNYGETDWRGINIALTDENNYIQNSISKYNDYWINLADTQNTDVQRKYTMCHELGHGWGLPHTDEEYFNEPTGECMDYTEFPQDNLNCGEYNFNLLHRLYGNTERRSLRPGLSLARAQSTGILNEYRAAVEQASRDVSCADCRLDLSNGYRIFVHKLLP</sequence>
<comment type="caution">
    <text evidence="1">The sequence shown here is derived from an EMBL/GenBank/DDBJ whole genome shotgun (WGS) entry which is preliminary data.</text>
</comment>
<dbReference type="Gene3D" id="3.40.390.10">
    <property type="entry name" value="Collagenase (Catalytic Domain)"/>
    <property type="match status" value="1"/>
</dbReference>
<proteinExistence type="predicted"/>
<dbReference type="AlphaFoldDB" id="A0A1Z5KTF1"/>
<organism evidence="1 2">
    <name type="scientific">Fistulifera solaris</name>
    <name type="common">Oleaginous diatom</name>
    <dbReference type="NCBI Taxonomy" id="1519565"/>
    <lineage>
        <taxon>Eukaryota</taxon>
        <taxon>Sar</taxon>
        <taxon>Stramenopiles</taxon>
        <taxon>Ochrophyta</taxon>
        <taxon>Bacillariophyta</taxon>
        <taxon>Bacillariophyceae</taxon>
        <taxon>Bacillariophycidae</taxon>
        <taxon>Naviculales</taxon>
        <taxon>Naviculaceae</taxon>
        <taxon>Fistulifera</taxon>
    </lineage>
</organism>
<gene>
    <name evidence="1" type="ORF">FisN_24Lh044</name>
</gene>
<keyword evidence="2" id="KW-1185">Reference proteome</keyword>
<protein>
    <submittedName>
        <fullName evidence="1">Uncharacterized protein</fullName>
    </submittedName>
</protein>
<evidence type="ECO:0000313" key="2">
    <source>
        <dbReference type="Proteomes" id="UP000198406"/>
    </source>
</evidence>
<dbReference type="InParanoid" id="A0A1Z5KTF1"/>
<dbReference type="EMBL" id="BDSP01000292">
    <property type="protein sequence ID" value="GAX29586.1"/>
    <property type="molecule type" value="Genomic_DNA"/>
</dbReference>
<dbReference type="OrthoDB" id="40254at2759"/>
<dbReference type="InterPro" id="IPR024079">
    <property type="entry name" value="MetalloPept_cat_dom_sf"/>
</dbReference>
<dbReference type="Proteomes" id="UP000198406">
    <property type="component" value="Unassembled WGS sequence"/>
</dbReference>
<dbReference type="GO" id="GO:0008237">
    <property type="term" value="F:metallopeptidase activity"/>
    <property type="evidence" value="ECO:0007669"/>
    <property type="project" value="InterPro"/>
</dbReference>
<reference evidence="1 2" key="1">
    <citation type="journal article" date="2015" name="Plant Cell">
        <title>Oil accumulation by the oleaginous diatom Fistulifera solaris as revealed by the genome and transcriptome.</title>
        <authorList>
            <person name="Tanaka T."/>
            <person name="Maeda Y."/>
            <person name="Veluchamy A."/>
            <person name="Tanaka M."/>
            <person name="Abida H."/>
            <person name="Marechal E."/>
            <person name="Bowler C."/>
            <person name="Muto M."/>
            <person name="Sunaga Y."/>
            <person name="Tanaka M."/>
            <person name="Yoshino T."/>
            <person name="Taniguchi T."/>
            <person name="Fukuda Y."/>
            <person name="Nemoto M."/>
            <person name="Matsumoto M."/>
            <person name="Wong P.S."/>
            <person name="Aburatani S."/>
            <person name="Fujibuchi W."/>
        </authorList>
    </citation>
    <scope>NUCLEOTIDE SEQUENCE [LARGE SCALE GENOMIC DNA]</scope>
    <source>
        <strain evidence="1 2">JPCC DA0580</strain>
    </source>
</reference>
<dbReference type="SUPFAM" id="SSF55486">
    <property type="entry name" value="Metalloproteases ('zincins'), catalytic domain"/>
    <property type="match status" value="1"/>
</dbReference>